<evidence type="ECO:0000313" key="3">
    <source>
        <dbReference type="EMBL" id="TXD87756.1"/>
    </source>
</evidence>
<dbReference type="InterPro" id="IPR002559">
    <property type="entry name" value="Transposase_11"/>
</dbReference>
<feature type="domain" description="Transposase IS4-like" evidence="2">
    <location>
        <begin position="85"/>
        <end position="346"/>
    </location>
</feature>
<dbReference type="GO" id="GO:0006313">
    <property type="term" value="P:DNA transposition"/>
    <property type="evidence" value="ECO:0007669"/>
    <property type="project" value="InterPro"/>
</dbReference>
<dbReference type="SUPFAM" id="SSF53098">
    <property type="entry name" value="Ribonuclease H-like"/>
    <property type="match status" value="1"/>
</dbReference>
<keyword evidence="4" id="KW-1185">Reference proteome</keyword>
<reference evidence="3 4" key="1">
    <citation type="submission" date="2019-08" db="EMBL/GenBank/DDBJ databases">
        <title>Genomes of Subsaximicrobium wynnwilliamsii strains.</title>
        <authorList>
            <person name="Bowman J.P."/>
        </authorList>
    </citation>
    <scope>NUCLEOTIDE SEQUENCE [LARGE SCALE GENOMIC DNA]</scope>
    <source>
        <strain evidence="3 4">2-80-2</strain>
    </source>
</reference>
<dbReference type="GO" id="GO:0004803">
    <property type="term" value="F:transposase activity"/>
    <property type="evidence" value="ECO:0007669"/>
    <property type="project" value="InterPro"/>
</dbReference>
<name>A0A5C6ZFW7_9FLAO</name>
<dbReference type="OrthoDB" id="29496at2"/>
<dbReference type="RefSeq" id="WP_147087539.1">
    <property type="nucleotide sequence ID" value="NZ_VORM01000020.1"/>
</dbReference>
<protein>
    <submittedName>
        <fullName evidence="3">Transposase</fullName>
    </submittedName>
</protein>
<evidence type="ECO:0000313" key="4">
    <source>
        <dbReference type="Proteomes" id="UP000321578"/>
    </source>
</evidence>
<dbReference type="InterPro" id="IPR012337">
    <property type="entry name" value="RNaseH-like_sf"/>
</dbReference>
<dbReference type="Proteomes" id="UP000321578">
    <property type="component" value="Unassembled WGS sequence"/>
</dbReference>
<evidence type="ECO:0000256" key="1">
    <source>
        <dbReference type="SAM" id="MobiDB-lite"/>
    </source>
</evidence>
<dbReference type="GO" id="GO:0003677">
    <property type="term" value="F:DNA binding"/>
    <property type="evidence" value="ECO:0007669"/>
    <property type="project" value="InterPro"/>
</dbReference>
<dbReference type="Pfam" id="PF01609">
    <property type="entry name" value="DDE_Tnp_1"/>
    <property type="match status" value="1"/>
</dbReference>
<comment type="caution">
    <text evidence="3">The sequence shown here is derived from an EMBL/GenBank/DDBJ whole genome shotgun (WGS) entry which is preliminary data.</text>
</comment>
<dbReference type="AlphaFoldDB" id="A0A5C6ZFW7"/>
<dbReference type="EMBL" id="VORO01000020">
    <property type="protein sequence ID" value="TXD87756.1"/>
    <property type="molecule type" value="Genomic_DNA"/>
</dbReference>
<sequence length="435" mass="50727">MKQSGVPFWELIKLILALPFMDVESIGSVFDGKSTVDVKAQKDTYYRALTNQKMDWRNLLLLFVKRYLSLDRDFTTPEDDHKCLIFDDTDIGKRGKKIEGLSKTFDHVNHRFIFGFKLLVAGYWNGSVFIPVDFSFHRENKDNKKNKYGLTGKQRKQQKKTKRGKGLPVVKRFRELNSKKTGMLVDMFKRINQRKIEVDYILTDSWFTSISLINKLLKVNKKVHVIGMYKYNSKLSIDGKEHSIKQLRKRKGKMSRQRSLKLYYFQYVGEIDGVKVKVFLSKRGVNGAWHTIITTNTKLSFKKTMEIYSIRWTIEVFFKEAKQLLGLGKCQSTNFDVQVAQTTLTMVRYLLISLRHRMEAYQTIGGIFKDIKQDYLEHKLNERLLLAIVDILEVLDLLVKDIDINSIARRLVLYNESLSFLTYPPDPANNSKLAA</sequence>
<gene>
    <name evidence="3" type="ORF">ESY86_15710</name>
</gene>
<feature type="region of interest" description="Disordered" evidence="1">
    <location>
        <begin position="145"/>
        <end position="165"/>
    </location>
</feature>
<evidence type="ECO:0000259" key="2">
    <source>
        <dbReference type="Pfam" id="PF01609"/>
    </source>
</evidence>
<organism evidence="3 4">
    <name type="scientific">Subsaximicrobium wynnwilliamsii</name>
    <dbReference type="NCBI Taxonomy" id="291179"/>
    <lineage>
        <taxon>Bacteria</taxon>
        <taxon>Pseudomonadati</taxon>
        <taxon>Bacteroidota</taxon>
        <taxon>Flavobacteriia</taxon>
        <taxon>Flavobacteriales</taxon>
        <taxon>Flavobacteriaceae</taxon>
        <taxon>Subsaximicrobium</taxon>
    </lineage>
</organism>
<accession>A0A5C6ZFW7</accession>
<proteinExistence type="predicted"/>
<feature type="compositionally biased region" description="Basic residues" evidence="1">
    <location>
        <begin position="153"/>
        <end position="165"/>
    </location>
</feature>